<reference evidence="1" key="1">
    <citation type="submission" date="2004-08" db="EMBL/GenBank/DDBJ databases">
        <authorList>
            <person name="Town C.D."/>
        </authorList>
    </citation>
    <scope>NUCLEOTIDE SEQUENCE</scope>
</reference>
<accession>A2Q1Z0</accession>
<sequence length="62" mass="6978">MILEQCWQQESENAIAYQPVVEVLTIRGSKIGRSKQSRGNLLLISALRTRQLQEGVVLILAK</sequence>
<reference evidence="1" key="2">
    <citation type="submission" date="2007-03" db="EMBL/GenBank/DDBJ databases">
        <authorList>
            <consortium name="The International Medicago Genome Annotation Group"/>
        </authorList>
    </citation>
    <scope>NUCLEOTIDE SEQUENCE</scope>
</reference>
<dbReference type="EMBL" id="AC149134">
    <property type="protein sequence ID" value="ABN05956.1"/>
    <property type="molecule type" value="Genomic_DNA"/>
</dbReference>
<name>A2Q1Z0_MEDTR</name>
<gene>
    <name evidence="1" type="ORF">MtrDRAFT_AC149134g31v2</name>
</gene>
<protein>
    <submittedName>
        <fullName evidence="1">Uncharacterized protein</fullName>
    </submittedName>
</protein>
<organism evidence="1">
    <name type="scientific">Medicago truncatula</name>
    <name type="common">Barrel medic</name>
    <name type="synonym">Medicago tribuloides</name>
    <dbReference type="NCBI Taxonomy" id="3880"/>
    <lineage>
        <taxon>Eukaryota</taxon>
        <taxon>Viridiplantae</taxon>
        <taxon>Streptophyta</taxon>
        <taxon>Embryophyta</taxon>
        <taxon>Tracheophyta</taxon>
        <taxon>Spermatophyta</taxon>
        <taxon>Magnoliopsida</taxon>
        <taxon>eudicotyledons</taxon>
        <taxon>Gunneridae</taxon>
        <taxon>Pentapetalae</taxon>
        <taxon>rosids</taxon>
        <taxon>fabids</taxon>
        <taxon>Fabales</taxon>
        <taxon>Fabaceae</taxon>
        <taxon>Papilionoideae</taxon>
        <taxon>50 kb inversion clade</taxon>
        <taxon>NPAAA clade</taxon>
        <taxon>Hologalegina</taxon>
        <taxon>IRL clade</taxon>
        <taxon>Trifolieae</taxon>
        <taxon>Medicago</taxon>
    </lineage>
</organism>
<dbReference type="AlphaFoldDB" id="A2Q1Z0"/>
<proteinExistence type="predicted"/>
<evidence type="ECO:0000313" key="1">
    <source>
        <dbReference type="EMBL" id="ABN05956.1"/>
    </source>
</evidence>